<dbReference type="KEGG" id="gbi:PG2T_00610"/>
<comment type="caution">
    <text evidence="14">Lacks conserved residue(s) required for the propagation of feature annotation.</text>
</comment>
<keyword evidence="10 14" id="KW-0472">Membrane</keyword>
<evidence type="ECO:0000256" key="1">
    <source>
        <dbReference type="ARBA" id="ARBA00004429"/>
    </source>
</evidence>
<keyword evidence="11 14" id="KW-1015">Disulfide bond</keyword>
<sequence length="165" mass="17491">MPSPRQWFALGAAACAGLLGFGYYLQFVQNLEPCPLCILQRLAFMALGLSFLIGALIGPGRIGTRSVAGMGLLFADLGAAIAGRQVWLQSLPVDQVPACGPGLDYMIENFPLLKTLSMVLRGSGECAENAWQLLGLGIAAWALVWFALLGALSIYLLLRPGRPAA</sequence>
<feature type="disulfide bond" description="Redox-active" evidence="14">
    <location>
        <begin position="34"/>
        <end position="37"/>
    </location>
</feature>
<comment type="subcellular location">
    <subcellularLocation>
        <location evidence="1">Cell inner membrane</location>
        <topology evidence="1">Multi-pass membrane protein</topology>
    </subcellularLocation>
    <subcellularLocation>
        <location evidence="14">Cell membrane</location>
        <topology evidence="14">Multi-pass membrane protein</topology>
    </subcellularLocation>
</comment>
<feature type="topological domain" description="Cytoplasmic" evidence="14">
    <location>
        <begin position="160"/>
        <end position="165"/>
    </location>
</feature>
<dbReference type="HAMAP" id="MF_00286">
    <property type="entry name" value="DsbB"/>
    <property type="match status" value="1"/>
</dbReference>
<feature type="transmembrane region" description="Helical" evidence="15">
    <location>
        <begin position="7"/>
        <end position="26"/>
    </location>
</feature>
<name>A0A1B1YX98_9GAMM</name>
<evidence type="ECO:0000256" key="2">
    <source>
        <dbReference type="ARBA" id="ARBA00008823"/>
    </source>
</evidence>
<dbReference type="InterPro" id="IPR003752">
    <property type="entry name" value="DiS_bond_form_DsbB/BdbC"/>
</dbReference>
<dbReference type="GO" id="GO:0006457">
    <property type="term" value="P:protein folding"/>
    <property type="evidence" value="ECO:0007669"/>
    <property type="project" value="InterPro"/>
</dbReference>
<feature type="transmembrane region" description="Helical" evidence="15">
    <location>
        <begin position="69"/>
        <end position="87"/>
    </location>
</feature>
<dbReference type="Proteomes" id="UP000092952">
    <property type="component" value="Chromosome"/>
</dbReference>
<dbReference type="Gene3D" id="1.20.1550.10">
    <property type="entry name" value="DsbB-like"/>
    <property type="match status" value="1"/>
</dbReference>
<proteinExistence type="inferred from homology"/>
<dbReference type="SUPFAM" id="SSF158442">
    <property type="entry name" value="DsbB-like"/>
    <property type="match status" value="1"/>
</dbReference>
<keyword evidence="13 14" id="KW-0676">Redox-active center</keyword>
<evidence type="ECO:0000256" key="11">
    <source>
        <dbReference type="ARBA" id="ARBA00023157"/>
    </source>
</evidence>
<evidence type="ECO:0000256" key="6">
    <source>
        <dbReference type="ARBA" id="ARBA00022692"/>
    </source>
</evidence>
<comment type="function">
    <text evidence="14">Required for disulfide bond formation in some periplasmic proteins. Acts by oxidizing the DsbA protein.</text>
</comment>
<protein>
    <recommendedName>
        <fullName evidence="14">Disulfide bond formation protein B</fullName>
    </recommendedName>
    <alternativeName>
        <fullName evidence="14">Disulfide oxidoreductase</fullName>
    </alternativeName>
</protein>
<evidence type="ECO:0000256" key="10">
    <source>
        <dbReference type="ARBA" id="ARBA00023136"/>
    </source>
</evidence>
<evidence type="ECO:0000256" key="3">
    <source>
        <dbReference type="ARBA" id="ARBA00022448"/>
    </source>
</evidence>
<evidence type="ECO:0000256" key="14">
    <source>
        <dbReference type="HAMAP-Rule" id="MF_00286"/>
    </source>
</evidence>
<keyword evidence="4 14" id="KW-1003">Cell membrane</keyword>
<dbReference type="PANTHER" id="PTHR36570">
    <property type="entry name" value="DISULFIDE BOND FORMATION PROTEIN B"/>
    <property type="match status" value="1"/>
</dbReference>
<dbReference type="Pfam" id="PF02600">
    <property type="entry name" value="DsbB"/>
    <property type="match status" value="1"/>
</dbReference>
<dbReference type="InterPro" id="IPR022920">
    <property type="entry name" value="Disulphide_bond_form_DsbB"/>
</dbReference>
<keyword evidence="5" id="KW-0997">Cell inner membrane</keyword>
<evidence type="ECO:0000256" key="15">
    <source>
        <dbReference type="SAM" id="Phobius"/>
    </source>
</evidence>
<dbReference type="FunCoup" id="A0A1B1YX98">
    <property type="interactions" value="68"/>
</dbReference>
<dbReference type="GO" id="GO:0009055">
    <property type="term" value="F:electron transfer activity"/>
    <property type="evidence" value="ECO:0007669"/>
    <property type="project" value="UniProtKB-UniRule"/>
</dbReference>
<keyword evidence="12 14" id="KW-0143">Chaperone</keyword>
<feature type="topological domain" description="Cytoplasmic" evidence="14">
    <location>
        <begin position="60"/>
        <end position="65"/>
    </location>
</feature>
<dbReference type="AlphaFoldDB" id="A0A1B1YX98"/>
<evidence type="ECO:0000256" key="13">
    <source>
        <dbReference type="ARBA" id="ARBA00023284"/>
    </source>
</evidence>
<dbReference type="GO" id="GO:0015035">
    <property type="term" value="F:protein-disulfide reductase activity"/>
    <property type="evidence" value="ECO:0007669"/>
    <property type="project" value="UniProtKB-UniRule"/>
</dbReference>
<evidence type="ECO:0000256" key="4">
    <source>
        <dbReference type="ARBA" id="ARBA00022475"/>
    </source>
</evidence>
<keyword evidence="9 14" id="KW-0560">Oxidoreductase</keyword>
<evidence type="ECO:0000313" key="17">
    <source>
        <dbReference type="Proteomes" id="UP000092952"/>
    </source>
</evidence>
<organism evidence="16 17">
    <name type="scientific">Immundisolibacter cernigliae</name>
    <dbReference type="NCBI Taxonomy" id="1810504"/>
    <lineage>
        <taxon>Bacteria</taxon>
        <taxon>Pseudomonadati</taxon>
        <taxon>Pseudomonadota</taxon>
        <taxon>Gammaproteobacteria</taxon>
        <taxon>Immundisolibacterales</taxon>
        <taxon>Immundisolibacteraceae</taxon>
        <taxon>Immundisolibacter</taxon>
    </lineage>
</organism>
<comment type="similarity">
    <text evidence="2 14">Belongs to the DsbB family.</text>
</comment>
<evidence type="ECO:0000313" key="16">
    <source>
        <dbReference type="EMBL" id="ANX05420.1"/>
    </source>
</evidence>
<evidence type="ECO:0000256" key="12">
    <source>
        <dbReference type="ARBA" id="ARBA00023186"/>
    </source>
</evidence>
<dbReference type="PANTHER" id="PTHR36570:SF3">
    <property type="entry name" value="DISULFIDE BOND FORMATION PROTEIN B"/>
    <property type="match status" value="1"/>
</dbReference>
<accession>A0A1B1YX98</accession>
<keyword evidence="8 14" id="KW-1133">Transmembrane helix</keyword>
<evidence type="ECO:0000256" key="7">
    <source>
        <dbReference type="ARBA" id="ARBA00022982"/>
    </source>
</evidence>
<evidence type="ECO:0000256" key="8">
    <source>
        <dbReference type="ARBA" id="ARBA00022989"/>
    </source>
</evidence>
<reference evidence="17" key="1">
    <citation type="submission" date="2016-03" db="EMBL/GenBank/DDBJ databases">
        <title>Complete genome sequence of Solimmundus cernigliae, representing a novel lineage of polycyclic aromatic hydrocarbon degraders within the Gammaproteobacteria.</title>
        <authorList>
            <person name="Singleton D.R."/>
            <person name="Dickey A.N."/>
            <person name="Scholl E.H."/>
            <person name="Wright F.A."/>
            <person name="Aitken M.D."/>
        </authorList>
    </citation>
    <scope>NUCLEOTIDE SEQUENCE [LARGE SCALE GENOMIC DNA]</scope>
    <source>
        <strain evidence="17">TR3.2</strain>
    </source>
</reference>
<evidence type="ECO:0000256" key="5">
    <source>
        <dbReference type="ARBA" id="ARBA00022519"/>
    </source>
</evidence>
<keyword evidence="6 14" id="KW-0812">Transmembrane</keyword>
<gene>
    <name evidence="14" type="primary">dsbB</name>
    <name evidence="16" type="ORF">PG2T_00610</name>
</gene>
<feature type="transmembrane region" description="Helical" evidence="15">
    <location>
        <begin position="138"/>
        <end position="158"/>
    </location>
</feature>
<dbReference type="EMBL" id="CP014671">
    <property type="protein sequence ID" value="ANX05420.1"/>
    <property type="molecule type" value="Genomic_DNA"/>
</dbReference>
<feature type="topological domain" description="Cytoplasmic" evidence="14">
    <location>
        <begin position="1"/>
        <end position="7"/>
    </location>
</feature>
<dbReference type="InParanoid" id="A0A1B1YX98"/>
<dbReference type="InterPro" id="IPR023380">
    <property type="entry name" value="DsbB-like_sf"/>
</dbReference>
<feature type="topological domain" description="Periplasmic" evidence="14">
    <location>
        <begin position="25"/>
        <end position="42"/>
    </location>
</feature>
<evidence type="ECO:0000256" key="9">
    <source>
        <dbReference type="ARBA" id="ARBA00023002"/>
    </source>
</evidence>
<keyword evidence="3 14" id="KW-0813">Transport</keyword>
<keyword evidence="17" id="KW-1185">Reference proteome</keyword>
<dbReference type="InterPro" id="IPR050183">
    <property type="entry name" value="DsbB"/>
</dbReference>
<keyword evidence="7 14" id="KW-0249">Electron transport</keyword>
<dbReference type="STRING" id="1810504.PG2T_00610"/>
<dbReference type="GO" id="GO:0005886">
    <property type="term" value="C:plasma membrane"/>
    <property type="evidence" value="ECO:0007669"/>
    <property type="project" value="UniProtKB-SubCell"/>
</dbReference>
<feature type="transmembrane region" description="Helical" evidence="15">
    <location>
        <begin position="38"/>
        <end position="57"/>
    </location>
</feature>